<feature type="transmembrane region" description="Helical" evidence="1">
    <location>
        <begin position="44"/>
        <end position="65"/>
    </location>
</feature>
<evidence type="ECO:0000256" key="1">
    <source>
        <dbReference type="SAM" id="Phobius"/>
    </source>
</evidence>
<evidence type="ECO:0000313" key="3">
    <source>
        <dbReference type="Proteomes" id="UP000078503"/>
    </source>
</evidence>
<name>A0A178KKS1_9GAMM</name>
<proteinExistence type="predicted"/>
<keyword evidence="3" id="KW-1185">Reference proteome</keyword>
<accession>A0A178KKS1</accession>
<dbReference type="Proteomes" id="UP000078503">
    <property type="component" value="Unassembled WGS sequence"/>
</dbReference>
<dbReference type="OrthoDB" id="9972992at2"/>
<keyword evidence="1" id="KW-0812">Transmembrane</keyword>
<protein>
    <submittedName>
        <fullName evidence="2">Uncharacterized protein</fullName>
    </submittedName>
</protein>
<sequence length="76" mass="8661">MQNNLKDNFLLTPDSANQLRKDFIIEKAYLEKPKLITSITPDELGIMTVGVFSFLSFFITFFLIAETLRSLKKGTS</sequence>
<dbReference type="RefSeq" id="WP_068327696.1">
    <property type="nucleotide sequence ID" value="NZ_LVHF01000012.1"/>
</dbReference>
<reference evidence="2 3" key="1">
    <citation type="submission" date="2016-03" db="EMBL/GenBank/DDBJ databases">
        <title>Photobacterium proteolyticum sp. nov. a protease producing bacterium isolated from ocean sediments of Laizhou Bay.</title>
        <authorList>
            <person name="Li Y."/>
        </authorList>
    </citation>
    <scope>NUCLEOTIDE SEQUENCE [LARGE SCALE GENOMIC DNA]</scope>
    <source>
        <strain evidence="2 3">R-40508</strain>
    </source>
</reference>
<keyword evidence="1" id="KW-1133">Transmembrane helix</keyword>
<dbReference type="STRING" id="858640.A3K86_03400"/>
<gene>
    <name evidence="2" type="ORF">A3K86_03400</name>
</gene>
<keyword evidence="1" id="KW-0472">Membrane</keyword>
<organism evidence="2 3">
    <name type="scientific">Photobacterium jeanii</name>
    <dbReference type="NCBI Taxonomy" id="858640"/>
    <lineage>
        <taxon>Bacteria</taxon>
        <taxon>Pseudomonadati</taxon>
        <taxon>Pseudomonadota</taxon>
        <taxon>Gammaproteobacteria</taxon>
        <taxon>Vibrionales</taxon>
        <taxon>Vibrionaceae</taxon>
        <taxon>Photobacterium</taxon>
    </lineage>
</organism>
<comment type="caution">
    <text evidence="2">The sequence shown here is derived from an EMBL/GenBank/DDBJ whole genome shotgun (WGS) entry which is preliminary data.</text>
</comment>
<dbReference type="EMBL" id="LVHF01000012">
    <property type="protein sequence ID" value="OAN17978.1"/>
    <property type="molecule type" value="Genomic_DNA"/>
</dbReference>
<evidence type="ECO:0000313" key="2">
    <source>
        <dbReference type="EMBL" id="OAN17978.1"/>
    </source>
</evidence>
<dbReference type="AlphaFoldDB" id="A0A178KKS1"/>